<comment type="caution">
    <text evidence="1">The sequence shown here is derived from an EMBL/GenBank/DDBJ whole genome shotgun (WGS) entry which is preliminary data.</text>
</comment>
<accession>A0A8S1RKK9</accession>
<proteinExistence type="predicted"/>
<name>A0A8S1RKK9_9CILI</name>
<evidence type="ECO:0000313" key="1">
    <source>
        <dbReference type="EMBL" id="CAD8127589.1"/>
    </source>
</evidence>
<dbReference type="Proteomes" id="UP000692954">
    <property type="component" value="Unassembled WGS sequence"/>
</dbReference>
<organism evidence="1 2">
    <name type="scientific">Paramecium sonneborni</name>
    <dbReference type="NCBI Taxonomy" id="65129"/>
    <lineage>
        <taxon>Eukaryota</taxon>
        <taxon>Sar</taxon>
        <taxon>Alveolata</taxon>
        <taxon>Ciliophora</taxon>
        <taxon>Intramacronucleata</taxon>
        <taxon>Oligohymenophorea</taxon>
        <taxon>Peniculida</taxon>
        <taxon>Parameciidae</taxon>
        <taxon>Paramecium</taxon>
    </lineage>
</organism>
<protein>
    <submittedName>
        <fullName evidence="1">Uncharacterized protein</fullName>
    </submittedName>
</protein>
<keyword evidence="2" id="KW-1185">Reference proteome</keyword>
<dbReference type="AlphaFoldDB" id="A0A8S1RKK9"/>
<evidence type="ECO:0000313" key="2">
    <source>
        <dbReference type="Proteomes" id="UP000692954"/>
    </source>
</evidence>
<gene>
    <name evidence="1" type="ORF">PSON_ATCC_30995.1.T1780021</name>
</gene>
<dbReference type="EMBL" id="CAJJDN010000178">
    <property type="protein sequence ID" value="CAD8127589.1"/>
    <property type="molecule type" value="Genomic_DNA"/>
</dbReference>
<reference evidence="1" key="1">
    <citation type="submission" date="2021-01" db="EMBL/GenBank/DDBJ databases">
        <authorList>
            <consortium name="Genoscope - CEA"/>
            <person name="William W."/>
        </authorList>
    </citation>
    <scope>NUCLEOTIDE SEQUENCE</scope>
</reference>
<sequence length="497" mass="59403">MKINISDSKHQLIISIIDQRFFQIENKIKEVPKELISFREFPYSVTDKKTEINYVVNKIEGGVSFSFQKAQLIDYDAFLLIDSLKSKIEKHLQMMVRMFLREGEHKEIVIQKMSYSPTDLEFSIQFGNMMNCQFYLSNIIGNCLMKKDEDVIHIYLIMSELLDGSSNSKFLKASPLNLNLLVQQKNIWTISEILYNTFLPSQIIQYMLVEYHKASNFLINHQFFDFLPTKELGIFSFRLVNNNSNLHLNISLSSQIINNKLQIHLREPIQYSMLMGHQKLDFNKFIDDMKLRRFQEFERINDFWEYIQSFFITTLAYTFFYDTKLLQLQIFQKLKHQYFFTKAIIPIISNIYQLKQNVLQYIKKDSHYQRQVNQIIQNLIDKYLHIYFIRLIDEVPILSLLLRIYLEKIDDQIGKFRNTNISFDHEINILVSKCQNILIELIPSETFAFSLKIQQQVGQLEYQFSKQFIMKKYLAQEKLWSIFEFPRSEEIIILNSF</sequence>
<dbReference type="OrthoDB" id="301216at2759"/>